<dbReference type="SMART" id="SM00257">
    <property type="entry name" value="LysM"/>
    <property type="match status" value="3"/>
</dbReference>
<keyword evidence="3" id="KW-0328">Glycosyltransferase</keyword>
<dbReference type="EMBL" id="PDBW01000001">
    <property type="protein sequence ID" value="PFH01834.1"/>
    <property type="molecule type" value="Genomic_DNA"/>
</dbReference>
<dbReference type="Pfam" id="PF03734">
    <property type="entry name" value="YkuD"/>
    <property type="match status" value="1"/>
</dbReference>
<dbReference type="Gene3D" id="3.10.350.10">
    <property type="entry name" value="LysM domain"/>
    <property type="match status" value="3"/>
</dbReference>
<dbReference type="InterPro" id="IPR038063">
    <property type="entry name" value="Transpep_catalytic_dom"/>
</dbReference>
<dbReference type="Gene3D" id="2.40.440.10">
    <property type="entry name" value="L,D-transpeptidase catalytic domain-like"/>
    <property type="match status" value="1"/>
</dbReference>
<evidence type="ECO:0000256" key="8">
    <source>
        <dbReference type="ARBA" id="ARBA00023316"/>
    </source>
</evidence>
<evidence type="ECO:0000313" key="12">
    <source>
        <dbReference type="EMBL" id="PFH01834.1"/>
    </source>
</evidence>
<keyword evidence="8 9" id="KW-0961">Cell wall biogenesis/degradation</keyword>
<evidence type="ECO:0000256" key="4">
    <source>
        <dbReference type="ARBA" id="ARBA00022679"/>
    </source>
</evidence>
<evidence type="ECO:0000259" key="10">
    <source>
        <dbReference type="PROSITE" id="PS51782"/>
    </source>
</evidence>
<protein>
    <submittedName>
        <fullName evidence="12">Lipoprotein-anchoring transpeptidase ErfK/SrfK</fullName>
    </submittedName>
</protein>
<keyword evidence="4" id="KW-0808">Transferase</keyword>
<evidence type="ECO:0000256" key="6">
    <source>
        <dbReference type="ARBA" id="ARBA00022960"/>
    </source>
</evidence>
<feature type="domain" description="LysM" evidence="10">
    <location>
        <begin position="14"/>
        <end position="58"/>
    </location>
</feature>
<dbReference type="CDD" id="cd00118">
    <property type="entry name" value="LysM"/>
    <property type="match status" value="3"/>
</dbReference>
<dbReference type="InterPro" id="IPR005490">
    <property type="entry name" value="LD_TPept_cat_dom"/>
</dbReference>
<evidence type="ECO:0000256" key="7">
    <source>
        <dbReference type="ARBA" id="ARBA00022984"/>
    </source>
</evidence>
<evidence type="ECO:0000256" key="2">
    <source>
        <dbReference type="ARBA" id="ARBA00005992"/>
    </source>
</evidence>
<comment type="similarity">
    <text evidence="2">Belongs to the YkuD family.</text>
</comment>
<organism evidence="12 13">
    <name type="scientific">Acetivibrio thermocellus AD2</name>
    <dbReference type="NCBI Taxonomy" id="1138384"/>
    <lineage>
        <taxon>Bacteria</taxon>
        <taxon>Bacillati</taxon>
        <taxon>Bacillota</taxon>
        <taxon>Clostridia</taxon>
        <taxon>Eubacteriales</taxon>
        <taxon>Oscillospiraceae</taxon>
        <taxon>Acetivibrio</taxon>
    </lineage>
</organism>
<dbReference type="Proteomes" id="UP000223596">
    <property type="component" value="Unassembled WGS sequence"/>
</dbReference>
<evidence type="ECO:0000256" key="1">
    <source>
        <dbReference type="ARBA" id="ARBA00004752"/>
    </source>
</evidence>
<dbReference type="GO" id="GO:0071972">
    <property type="term" value="F:peptidoglycan L,D-transpeptidase activity"/>
    <property type="evidence" value="ECO:0007669"/>
    <property type="project" value="TreeGrafter"/>
</dbReference>
<dbReference type="SUPFAM" id="SSF54106">
    <property type="entry name" value="LysM domain"/>
    <property type="match status" value="3"/>
</dbReference>
<dbReference type="PROSITE" id="PS52029">
    <property type="entry name" value="LD_TPASE"/>
    <property type="match status" value="1"/>
</dbReference>
<dbReference type="InterPro" id="IPR036779">
    <property type="entry name" value="LysM_dom_sf"/>
</dbReference>
<dbReference type="InterPro" id="IPR018392">
    <property type="entry name" value="LysM"/>
</dbReference>
<keyword evidence="7 9" id="KW-0573">Peptidoglycan synthesis</keyword>
<feature type="domain" description="L,D-TPase catalytic" evidence="11">
    <location>
        <begin position="182"/>
        <end position="289"/>
    </location>
</feature>
<accession>A0AB36TD12</accession>
<dbReference type="Pfam" id="PF01476">
    <property type="entry name" value="LysM"/>
    <property type="match status" value="3"/>
</dbReference>
<sequence>MISCFNRQCPTGTISYTVRAGDTLYLIAGRFNTTVEAILAANPGIVPERLYIGQVICVPYAQPPQPACPIGTSPYEIKSGDTLSKIAAKFNTTVGDILNANPGIIPEKLYVGQKICIPQPKSENPGCPTMNYYVIQKGDTLSAIAKIFNVTVQQLINANPGINPNALYVGQVICIPVAPSSVRIIVSIAAKTLSLYRDGRLVKSYPVATGKPTTPTPRGTFTIINKQVNPGGPFGTRWMGLSQPHYGIHGTNNPASIGTAASNGCIRMYNEDVNELFNLVSVGTPVTIY</sequence>
<dbReference type="GO" id="GO:0005576">
    <property type="term" value="C:extracellular region"/>
    <property type="evidence" value="ECO:0007669"/>
    <property type="project" value="TreeGrafter"/>
</dbReference>
<dbReference type="PANTHER" id="PTHR30582">
    <property type="entry name" value="L,D-TRANSPEPTIDASE"/>
    <property type="match status" value="1"/>
</dbReference>
<dbReference type="SUPFAM" id="SSF141523">
    <property type="entry name" value="L,D-transpeptidase catalytic domain-like"/>
    <property type="match status" value="1"/>
</dbReference>
<gene>
    <name evidence="12" type="ORF">M972_11578</name>
</gene>
<name>A0AB36TD12_ACETH</name>
<evidence type="ECO:0000256" key="3">
    <source>
        <dbReference type="ARBA" id="ARBA00022676"/>
    </source>
</evidence>
<evidence type="ECO:0000313" key="13">
    <source>
        <dbReference type="Proteomes" id="UP000223596"/>
    </source>
</evidence>
<evidence type="ECO:0000256" key="9">
    <source>
        <dbReference type="PROSITE-ProRule" id="PRU01373"/>
    </source>
</evidence>
<proteinExistence type="inferred from homology"/>
<reference evidence="12 13" key="1">
    <citation type="submission" date="2017-09" db="EMBL/GenBank/DDBJ databases">
        <title>Evaluation of Pacific Biosciences Sequencing Technology to Finishing C. thermocellum Genome Sequences.</title>
        <authorList>
            <person name="Brown S."/>
        </authorList>
    </citation>
    <scope>NUCLEOTIDE SEQUENCE [LARGE SCALE GENOMIC DNA]</scope>
    <source>
        <strain evidence="12 13">AD2</strain>
    </source>
</reference>
<evidence type="ECO:0000256" key="5">
    <source>
        <dbReference type="ARBA" id="ARBA00022801"/>
    </source>
</evidence>
<evidence type="ECO:0000259" key="11">
    <source>
        <dbReference type="PROSITE" id="PS52029"/>
    </source>
</evidence>
<dbReference type="GO" id="GO:0008360">
    <property type="term" value="P:regulation of cell shape"/>
    <property type="evidence" value="ECO:0007669"/>
    <property type="project" value="UniProtKB-UniRule"/>
</dbReference>
<keyword evidence="6 9" id="KW-0133">Cell shape</keyword>
<keyword evidence="5" id="KW-0378">Hydrolase</keyword>
<keyword evidence="12" id="KW-0449">Lipoprotein</keyword>
<dbReference type="InterPro" id="IPR050979">
    <property type="entry name" value="LD-transpeptidase"/>
</dbReference>
<dbReference type="GO" id="GO:0016757">
    <property type="term" value="F:glycosyltransferase activity"/>
    <property type="evidence" value="ECO:0007669"/>
    <property type="project" value="UniProtKB-KW"/>
</dbReference>
<feature type="domain" description="LysM" evidence="10">
    <location>
        <begin position="131"/>
        <end position="175"/>
    </location>
</feature>
<comment type="pathway">
    <text evidence="1 9">Cell wall biogenesis; peptidoglycan biosynthesis.</text>
</comment>
<dbReference type="PROSITE" id="PS51782">
    <property type="entry name" value="LYSM"/>
    <property type="match status" value="3"/>
</dbReference>
<feature type="active site" description="Proton donor/acceptor" evidence="9">
    <location>
        <position position="249"/>
    </location>
</feature>
<dbReference type="GO" id="GO:0018104">
    <property type="term" value="P:peptidoglycan-protein cross-linking"/>
    <property type="evidence" value="ECO:0007669"/>
    <property type="project" value="TreeGrafter"/>
</dbReference>
<dbReference type="CDD" id="cd16913">
    <property type="entry name" value="YkuD_like"/>
    <property type="match status" value="1"/>
</dbReference>
<feature type="domain" description="LysM" evidence="10">
    <location>
        <begin position="73"/>
        <end position="117"/>
    </location>
</feature>
<feature type="active site" description="Nucleophile" evidence="9">
    <location>
        <position position="265"/>
    </location>
</feature>
<dbReference type="AlphaFoldDB" id="A0AB36TD12"/>
<dbReference type="PANTHER" id="PTHR30582:SF24">
    <property type="entry name" value="L,D-TRANSPEPTIDASE ERFK_SRFK-RELATED"/>
    <property type="match status" value="1"/>
</dbReference>
<comment type="caution">
    <text evidence="12">The sequence shown here is derived from an EMBL/GenBank/DDBJ whole genome shotgun (WGS) entry which is preliminary data.</text>
</comment>
<dbReference type="GO" id="GO:0071555">
    <property type="term" value="P:cell wall organization"/>
    <property type="evidence" value="ECO:0007669"/>
    <property type="project" value="UniProtKB-UniRule"/>
</dbReference>